<evidence type="ECO:0000259" key="1">
    <source>
        <dbReference type="Pfam" id="PF13619"/>
    </source>
</evidence>
<organism evidence="2 3">
    <name type="scientific">Acinetobacter qingfengensis</name>
    <dbReference type="NCBI Taxonomy" id="1262585"/>
    <lineage>
        <taxon>Bacteria</taxon>
        <taxon>Pseudomonadati</taxon>
        <taxon>Pseudomonadota</taxon>
        <taxon>Gammaproteobacteria</taxon>
        <taxon>Moraxellales</taxon>
        <taxon>Moraxellaceae</taxon>
        <taxon>Acinetobacter</taxon>
    </lineage>
</organism>
<protein>
    <submittedName>
        <fullName evidence="2">KTSC domain-containing protein</fullName>
    </submittedName>
</protein>
<dbReference type="RefSeq" id="WP_070069704.1">
    <property type="nucleotide sequence ID" value="NZ_MKKK01000019.1"/>
</dbReference>
<accession>A0A1E7RAN4</accession>
<proteinExistence type="predicted"/>
<comment type="caution">
    <text evidence="2">The sequence shown here is derived from an EMBL/GenBank/DDBJ whole genome shotgun (WGS) entry which is preliminary data.</text>
</comment>
<dbReference type="AlphaFoldDB" id="A0A1E7RAN4"/>
<dbReference type="OrthoDB" id="6697407at2"/>
<name>A0A1E7RAN4_9GAMM</name>
<gene>
    <name evidence="2" type="ORF">BJI46_12040</name>
</gene>
<evidence type="ECO:0000313" key="2">
    <source>
        <dbReference type="EMBL" id="OEY96424.1"/>
    </source>
</evidence>
<sequence length="67" mass="7922">MSAVYITTFKYDSMARRLKLFYSDGRGVLFCSVPALLHQNLLKSQDKTAFVRKYLEYDLQFSRITIY</sequence>
<keyword evidence="3" id="KW-1185">Reference proteome</keyword>
<dbReference type="Pfam" id="PF13619">
    <property type="entry name" value="KTSC"/>
    <property type="match status" value="1"/>
</dbReference>
<reference evidence="2 3" key="1">
    <citation type="submission" date="2016-09" db="EMBL/GenBank/DDBJ databases">
        <authorList>
            <person name="Capua I."/>
            <person name="De Benedictis P."/>
            <person name="Joannis T."/>
            <person name="Lombin L.H."/>
            <person name="Cattoli G."/>
        </authorList>
    </citation>
    <scope>NUCLEOTIDE SEQUENCE [LARGE SCALE GENOMIC DNA]</scope>
    <source>
        <strain evidence="2 3">ANC 4671</strain>
    </source>
</reference>
<evidence type="ECO:0000313" key="3">
    <source>
        <dbReference type="Proteomes" id="UP000185895"/>
    </source>
</evidence>
<dbReference type="EMBL" id="MKKK01000019">
    <property type="protein sequence ID" value="OEY96424.1"/>
    <property type="molecule type" value="Genomic_DNA"/>
</dbReference>
<feature type="domain" description="KTSC" evidence="1">
    <location>
        <begin position="6"/>
        <end position="55"/>
    </location>
</feature>
<dbReference type="InterPro" id="IPR025309">
    <property type="entry name" value="KTSC_dom"/>
</dbReference>
<dbReference type="Proteomes" id="UP000185895">
    <property type="component" value="Unassembled WGS sequence"/>
</dbReference>